<keyword evidence="2" id="KW-1185">Reference proteome</keyword>
<protein>
    <submittedName>
        <fullName evidence="1">Uncharacterized protein</fullName>
    </submittedName>
</protein>
<evidence type="ECO:0000313" key="2">
    <source>
        <dbReference type="Proteomes" id="UP000805085"/>
    </source>
</evidence>
<comment type="caution">
    <text evidence="1">The sequence shown here is derived from an EMBL/GenBank/DDBJ whole genome shotgun (WGS) entry which is preliminary data.</text>
</comment>
<gene>
    <name evidence="1" type="ORF">HNV10_16630</name>
</gene>
<evidence type="ECO:0000313" key="1">
    <source>
        <dbReference type="EMBL" id="NRD24882.1"/>
    </source>
</evidence>
<reference evidence="1 2" key="1">
    <citation type="journal article" date="2015" name="Int. J. Syst. Evol. Microbiol.">
        <title>Winogradskyella litoriviva sp. nov., isolated from coastal seawater.</title>
        <authorList>
            <person name="Nedashkovskaya O.I."/>
            <person name="Kukhlevskiy A.D."/>
            <person name="Zhukova N.V."/>
            <person name="Kim S.J."/>
            <person name="Rhee S.K."/>
            <person name="Mikhailov V.V."/>
        </authorList>
    </citation>
    <scope>NUCLEOTIDE SEQUENCE [LARGE SCALE GENOMIC DNA]</scope>
    <source>
        <strain evidence="1 2">KMM6491</strain>
    </source>
</reference>
<dbReference type="RefSeq" id="WP_173302520.1">
    <property type="nucleotide sequence ID" value="NZ_JABRWQ010000009.1"/>
</dbReference>
<accession>A0ABX2E9P0</accession>
<sequence>MKIYFSDFFGIDSDKLEEYGAFNISLINDLPLFIDPFLLFGSSKPEYQNEHNKVLKYLTFLKEKAENGLNNSSTIQAWYVFKEVKQNWFGYSKVGNSGSGLGRKFGKAFSSSIHIVFDDLGKEQVTQSSHLEKAGLFQIGVGKDNISDFSTNLLKEFLLEYTETFAKKEIDKKHLKTVNVERVYFDYKLERWMPKEYVLPRINDDFVIITPKDILTKDENWINSNDLRGDFTRICTSISNDQLRGEIFNYFRKMLPAKKPNQKHTQKERTAAIQKTILKFPEIIKFFVKEKEENKKGAKSIAEKRVEIVDTIFVKNVSSFVELLLEKSDFYDIPPKTSFDEAMKRIVYLKDVIEKNDGYKLFYIDGEPIKREADLQIIYRLTWFASDFDVNREPNNGRGPVDYSVSKGSNDKTVVEFKLASNSKIRQNLENQVKVYKEANNTTNGITAILYFSTTEYNKVKKLIGELGIKEVEESIILIDGRPKKSASNVK</sequence>
<name>A0ABX2E9P0_9FLAO</name>
<dbReference type="Proteomes" id="UP000805085">
    <property type="component" value="Unassembled WGS sequence"/>
</dbReference>
<proteinExistence type="predicted"/>
<organism evidence="1 2">
    <name type="scientific">Winogradskyella litoriviva</name>
    <dbReference type="NCBI Taxonomy" id="1220182"/>
    <lineage>
        <taxon>Bacteria</taxon>
        <taxon>Pseudomonadati</taxon>
        <taxon>Bacteroidota</taxon>
        <taxon>Flavobacteriia</taxon>
        <taxon>Flavobacteriales</taxon>
        <taxon>Flavobacteriaceae</taxon>
        <taxon>Winogradskyella</taxon>
    </lineage>
</organism>
<dbReference type="EMBL" id="JABRWQ010000009">
    <property type="protein sequence ID" value="NRD24882.1"/>
    <property type="molecule type" value="Genomic_DNA"/>
</dbReference>